<protein>
    <submittedName>
        <fullName evidence="2">Uncharacterized protein LOC121521383</fullName>
    </submittedName>
</protein>
<dbReference type="Proteomes" id="UP001178508">
    <property type="component" value="Chromosome 5"/>
</dbReference>
<keyword evidence="3" id="KW-1185">Reference proteome</keyword>
<accession>A0AAV1F904</accession>
<gene>
    <name evidence="2" type="ORF">XNOV1_A004084</name>
</gene>
<organism evidence="2 3">
    <name type="scientific">Xyrichtys novacula</name>
    <name type="common">Pearly razorfish</name>
    <name type="synonym">Hemipteronotus novacula</name>
    <dbReference type="NCBI Taxonomy" id="13765"/>
    <lineage>
        <taxon>Eukaryota</taxon>
        <taxon>Metazoa</taxon>
        <taxon>Chordata</taxon>
        <taxon>Craniata</taxon>
        <taxon>Vertebrata</taxon>
        <taxon>Euteleostomi</taxon>
        <taxon>Actinopterygii</taxon>
        <taxon>Neopterygii</taxon>
        <taxon>Teleostei</taxon>
        <taxon>Neoteleostei</taxon>
        <taxon>Acanthomorphata</taxon>
        <taxon>Eupercaria</taxon>
        <taxon>Labriformes</taxon>
        <taxon>Labridae</taxon>
        <taxon>Xyrichtys</taxon>
    </lineage>
</organism>
<sequence length="237" mass="25703">MSASSHGFPNAACLSHCPAPAAAPGMVSDLTVTWFESIITGVLEPEAASALPEDPGRPWKLSQNQQQGPLPHLCPRRRRCLPVEEWRLRDQHHAVPPSTLSSPPTIPLTNRFDVLSKKDFPPLGKNAQQQQAAKPSSVHHKLLKEAVARRSSGGNTNPVTTGPSVAGEGASLDYRAPRCHPWSHPVPIPLRSVSMRAWPRSPPFSRALDRGLPHLKAILKTWAGKAQRGRSTPFPGS</sequence>
<evidence type="ECO:0000256" key="1">
    <source>
        <dbReference type="SAM" id="MobiDB-lite"/>
    </source>
</evidence>
<evidence type="ECO:0000313" key="3">
    <source>
        <dbReference type="Proteomes" id="UP001178508"/>
    </source>
</evidence>
<dbReference type="EMBL" id="OY660868">
    <property type="protein sequence ID" value="CAJ1057431.1"/>
    <property type="molecule type" value="Genomic_DNA"/>
</dbReference>
<dbReference type="AlphaFoldDB" id="A0AAV1F904"/>
<evidence type="ECO:0000313" key="2">
    <source>
        <dbReference type="EMBL" id="CAJ1057431.1"/>
    </source>
</evidence>
<proteinExistence type="predicted"/>
<name>A0AAV1F904_XYRNO</name>
<reference evidence="2" key="1">
    <citation type="submission" date="2023-08" db="EMBL/GenBank/DDBJ databases">
        <authorList>
            <person name="Alioto T."/>
            <person name="Alioto T."/>
            <person name="Gomez Garrido J."/>
        </authorList>
    </citation>
    <scope>NUCLEOTIDE SEQUENCE</scope>
</reference>
<feature type="region of interest" description="Disordered" evidence="1">
    <location>
        <begin position="49"/>
        <end position="73"/>
    </location>
</feature>